<name>A0ABY6L3K7_9ARAC</name>
<dbReference type="Pfam" id="PF17286">
    <property type="entry name" value="PRMT5_C"/>
    <property type="match status" value="1"/>
</dbReference>
<reference evidence="5 6" key="1">
    <citation type="submission" date="2022-01" db="EMBL/GenBank/DDBJ databases">
        <title>A chromosomal length assembly of Cordylochernes scorpioides.</title>
        <authorList>
            <person name="Zeh D."/>
            <person name="Zeh J."/>
        </authorList>
    </citation>
    <scope>NUCLEOTIDE SEQUENCE [LARGE SCALE GENOMIC DNA]</scope>
    <source>
        <strain evidence="5">IN4F17</strain>
        <tissue evidence="5">Whole Body</tissue>
    </source>
</reference>
<keyword evidence="6" id="KW-1185">Reference proteome</keyword>
<dbReference type="CDD" id="cd02440">
    <property type="entry name" value="AdoMet_MTases"/>
    <property type="match status" value="1"/>
</dbReference>
<dbReference type="PANTHER" id="PTHR10738">
    <property type="entry name" value="PROTEIN ARGININE N-METHYLTRANSFERASE 5"/>
    <property type="match status" value="1"/>
</dbReference>
<sequence>MCQLCVQPLMDNLESSTYEIFEKDPIKYSKYQEAIHRALEDRVPVERRSDTVVTVMVVGAGRGPLVRATLIASEICGVNVRVYAVEKNPNAIVTLYSEKRDYWGSKVTVVACDMREWDPPEKADILVSELLGSFGDNELSPECLDGAQKFLKEDGISIPASYTSYICPIQSPKLYGDISTMRDKDKHPMSNFEMPYVVRLHNHTQLCEPQALFTFHHPNRGRYTTTQTVSYLTDGTCCPEPVIDNNRYKSAQFTASFKCTIHGFAGYFDTQLYKDVQLSILPSTHSPGMFSWFPIFFPLREPVYVRQGEVVTANFWRLATHRKVWYEWNISSPLVVPIHNPTGRSYTIGL</sequence>
<keyword evidence="1 2" id="KW-0949">S-adenosyl-L-methionine</keyword>
<evidence type="ECO:0000259" key="3">
    <source>
        <dbReference type="Pfam" id="PF05185"/>
    </source>
</evidence>
<accession>A0ABY6L3K7</accession>
<evidence type="ECO:0000313" key="5">
    <source>
        <dbReference type="EMBL" id="UYV74345.1"/>
    </source>
</evidence>
<dbReference type="Gene3D" id="2.70.160.11">
    <property type="entry name" value="Hnrnp arginine n-methyltransferase1"/>
    <property type="match status" value="1"/>
</dbReference>
<gene>
    <name evidence="5" type="ORF">LAZ67_11003157</name>
</gene>
<evidence type="ECO:0000256" key="2">
    <source>
        <dbReference type="PROSITE-ProRule" id="PRU01015"/>
    </source>
</evidence>
<evidence type="ECO:0000256" key="1">
    <source>
        <dbReference type="ARBA" id="ARBA00022691"/>
    </source>
</evidence>
<dbReference type="InterPro" id="IPR035075">
    <property type="entry name" value="PRMT5"/>
</dbReference>
<organism evidence="5 6">
    <name type="scientific">Cordylochernes scorpioides</name>
    <dbReference type="NCBI Taxonomy" id="51811"/>
    <lineage>
        <taxon>Eukaryota</taxon>
        <taxon>Metazoa</taxon>
        <taxon>Ecdysozoa</taxon>
        <taxon>Arthropoda</taxon>
        <taxon>Chelicerata</taxon>
        <taxon>Arachnida</taxon>
        <taxon>Pseudoscorpiones</taxon>
        <taxon>Cheliferoidea</taxon>
        <taxon>Chernetidae</taxon>
        <taxon>Cordylochernes</taxon>
    </lineage>
</organism>
<protein>
    <submittedName>
        <fullName evidence="5">PRMT5</fullName>
    </submittedName>
</protein>
<evidence type="ECO:0000313" key="6">
    <source>
        <dbReference type="Proteomes" id="UP001235939"/>
    </source>
</evidence>
<dbReference type="Proteomes" id="UP001235939">
    <property type="component" value="Chromosome 11"/>
</dbReference>
<evidence type="ECO:0000259" key="4">
    <source>
        <dbReference type="Pfam" id="PF17286"/>
    </source>
</evidence>
<dbReference type="InterPro" id="IPR025799">
    <property type="entry name" value="Arg_MeTrfase"/>
</dbReference>
<proteinExistence type="predicted"/>
<dbReference type="PROSITE" id="PS51678">
    <property type="entry name" value="SAM_MT_PRMT"/>
    <property type="match status" value="1"/>
</dbReference>
<dbReference type="EMBL" id="CP092873">
    <property type="protein sequence ID" value="UYV74345.1"/>
    <property type="molecule type" value="Genomic_DNA"/>
</dbReference>
<keyword evidence="2" id="KW-0808">Transferase</keyword>
<dbReference type="Pfam" id="PF05185">
    <property type="entry name" value="PRMT5"/>
    <property type="match status" value="1"/>
</dbReference>
<dbReference type="Gene3D" id="3.40.50.150">
    <property type="entry name" value="Vaccinia Virus protein VP39"/>
    <property type="match status" value="1"/>
</dbReference>
<dbReference type="InterPro" id="IPR035248">
    <property type="entry name" value="PRMT5_C"/>
</dbReference>
<dbReference type="SUPFAM" id="SSF53335">
    <property type="entry name" value="S-adenosyl-L-methionine-dependent methyltransferases"/>
    <property type="match status" value="1"/>
</dbReference>
<feature type="domain" description="PRMT5 arginine-N-methyltransferase" evidence="3">
    <location>
        <begin position="3"/>
        <end position="158"/>
    </location>
</feature>
<keyword evidence="2" id="KW-0489">Methyltransferase</keyword>
<feature type="domain" description="PRMT5 oligomerisation" evidence="4">
    <location>
        <begin position="161"/>
        <end position="348"/>
    </location>
</feature>
<dbReference type="PANTHER" id="PTHR10738:SF0">
    <property type="entry name" value="PROTEIN ARGININE N-METHYLTRANSFERASE 5"/>
    <property type="match status" value="1"/>
</dbReference>
<dbReference type="InterPro" id="IPR029063">
    <property type="entry name" value="SAM-dependent_MTases_sf"/>
</dbReference>